<feature type="compositionally biased region" description="Low complexity" evidence="1">
    <location>
        <begin position="897"/>
        <end position="915"/>
    </location>
</feature>
<gene>
    <name evidence="4" type="ORF">DERF_000370</name>
</gene>
<feature type="region of interest" description="Disordered" evidence="1">
    <location>
        <begin position="457"/>
        <end position="623"/>
    </location>
</feature>
<dbReference type="AlphaFoldDB" id="A0A922L882"/>
<proteinExistence type="predicted"/>
<evidence type="ECO:0000313" key="5">
    <source>
        <dbReference type="Proteomes" id="UP000790347"/>
    </source>
</evidence>
<sequence length="943" mass="110313">MANQFSIVSGLLLKCLQMVIMVKAFQKQETMDNQMPLDQMMMIPYKTVYGISEKCIKTSDDHQLIEKNYQSCQIDAWKKWHITLHQFYTESVNFCCFVYEALECEMRILSKCDIDYSDHNEKETRRLFDKSCQSIMKNNACNLSDDSDYHIYIYYGLIVIGSIGTIMSVAYGGKKIYRWLTTSRETRLEMKAAKLYKKDKFNERYEREYIRAVYEEQVDDLDDELFQNKFKQIADGKSTSVLKQDEKYANFKKESAGSFAKSEKILKKKIWSDINKESKKDNSDFWDDFNKKSEKYYKELLDVENEEGLEILVMETKDVEKNKKRDEFIKSKARLQYEEIKKDNQLRLDKKLEATQNKIKDSKLDLTDDGIQMIERELGKKIRPQKIVADKDVDPLLAKTINILNQEQVDVHHEMLRTKNFDEFKEMNQLETWSTKLKDTRTRIRDSRKMEDMLETLEPTDVNKIPAINDTDLKTKKQKSQELDSNLKTTKQKPQELDSNLKSGKPKPQEVDSNLKSTKQKPQEVDSNLKTDKQKPQVDSNLNQDKNQTASKTGKEMTKNSDSEISNKATTEKPAIITKTDSKKTQEPKKEKNATSTSETKNNMTPVKDGSKKEESVSKLQDEQERQKMLLYEEIKNAEASKKKLDIKEKNRLLDKIFSIFKQSEDDIFSEKKIENIGSRNRKRKYKFCRTALRMAPNTDSYYNESNPENMTELDVIKKFEELIVLEEKLDPSLYSYEVGLMFLNERDFIKLFYPSSNVLKKQAKDTKSKFHSINDPIYAIKPEHREQLIRKLMRQVEIEEKFLEMAEHRERYPGMNVENYSKSDAISKFLTIFKQEIKNDKMNSTEFDKDILKNIPKDKYLLRFALPKNFKDVTKITANVVQTKTMNIDGNTAKPQQHTSSSSSQSNMQSTTNQATKSLKQTIKEVATQLPPDPLTDILHQS</sequence>
<feature type="compositionally biased region" description="Polar residues" evidence="1">
    <location>
        <begin position="537"/>
        <end position="552"/>
    </location>
</feature>
<evidence type="ECO:0000313" key="4">
    <source>
        <dbReference type="EMBL" id="KAH9526269.1"/>
    </source>
</evidence>
<keyword evidence="2" id="KW-0472">Membrane</keyword>
<accession>A0A922L882</accession>
<feature type="compositionally biased region" description="Polar residues" evidence="1">
    <location>
        <begin position="594"/>
        <end position="605"/>
    </location>
</feature>
<feature type="compositionally biased region" description="Basic and acidic residues" evidence="1">
    <location>
        <begin position="471"/>
        <end position="482"/>
    </location>
</feature>
<reference evidence="4" key="1">
    <citation type="submission" date="2013-05" db="EMBL/GenBank/DDBJ databases">
        <authorList>
            <person name="Yim A.K.Y."/>
            <person name="Chan T.F."/>
            <person name="Ji K.M."/>
            <person name="Liu X.Y."/>
            <person name="Zhou J.W."/>
            <person name="Li R.Q."/>
            <person name="Yang K.Y."/>
            <person name="Li J."/>
            <person name="Li M."/>
            <person name="Law P.T.W."/>
            <person name="Wu Y.L."/>
            <person name="Cai Z.L."/>
            <person name="Qin H."/>
            <person name="Bao Y."/>
            <person name="Leung R.K.K."/>
            <person name="Ng P.K.S."/>
            <person name="Zou J."/>
            <person name="Zhong X.J."/>
            <person name="Ran P.X."/>
            <person name="Zhong N.S."/>
            <person name="Liu Z.G."/>
            <person name="Tsui S.K.W."/>
        </authorList>
    </citation>
    <scope>NUCLEOTIDE SEQUENCE</scope>
    <source>
        <strain evidence="4">Derf</strain>
        <tissue evidence="4">Whole organism</tissue>
    </source>
</reference>
<evidence type="ECO:0000256" key="2">
    <source>
        <dbReference type="SAM" id="Phobius"/>
    </source>
</evidence>
<evidence type="ECO:0000256" key="1">
    <source>
        <dbReference type="SAM" id="MobiDB-lite"/>
    </source>
</evidence>
<dbReference type="Proteomes" id="UP000790347">
    <property type="component" value="Unassembled WGS sequence"/>
</dbReference>
<organism evidence="4 5">
    <name type="scientific">Dermatophagoides farinae</name>
    <name type="common">American house dust mite</name>
    <dbReference type="NCBI Taxonomy" id="6954"/>
    <lineage>
        <taxon>Eukaryota</taxon>
        <taxon>Metazoa</taxon>
        <taxon>Ecdysozoa</taxon>
        <taxon>Arthropoda</taxon>
        <taxon>Chelicerata</taxon>
        <taxon>Arachnida</taxon>
        <taxon>Acari</taxon>
        <taxon>Acariformes</taxon>
        <taxon>Sarcoptiformes</taxon>
        <taxon>Astigmata</taxon>
        <taxon>Psoroptidia</taxon>
        <taxon>Analgoidea</taxon>
        <taxon>Pyroglyphidae</taxon>
        <taxon>Dermatophagoidinae</taxon>
        <taxon>Dermatophagoides</taxon>
    </lineage>
</organism>
<feature type="compositionally biased region" description="Basic and acidic residues" evidence="1">
    <location>
        <begin position="609"/>
        <end position="623"/>
    </location>
</feature>
<keyword evidence="5" id="KW-1185">Reference proteome</keyword>
<evidence type="ECO:0000256" key="3">
    <source>
        <dbReference type="SAM" id="SignalP"/>
    </source>
</evidence>
<keyword evidence="2" id="KW-0812">Transmembrane</keyword>
<comment type="caution">
    <text evidence="4">The sequence shown here is derived from an EMBL/GenBank/DDBJ whole genome shotgun (WGS) entry which is preliminary data.</text>
</comment>
<feature type="compositionally biased region" description="Basic and acidic residues" evidence="1">
    <location>
        <begin position="553"/>
        <end position="562"/>
    </location>
</feature>
<feature type="region of interest" description="Disordered" evidence="1">
    <location>
        <begin position="888"/>
        <end position="943"/>
    </location>
</feature>
<feature type="compositionally biased region" description="Basic and acidic residues" evidence="1">
    <location>
        <begin position="580"/>
        <end position="593"/>
    </location>
</feature>
<feature type="compositionally biased region" description="Basic and acidic residues" evidence="1">
    <location>
        <begin position="521"/>
        <end position="536"/>
    </location>
</feature>
<feature type="chain" id="PRO_5037298196" evidence="3">
    <location>
        <begin position="25"/>
        <end position="943"/>
    </location>
</feature>
<dbReference type="EMBL" id="ASGP02000001">
    <property type="protein sequence ID" value="KAH9526269.1"/>
    <property type="molecule type" value="Genomic_DNA"/>
</dbReference>
<name>A0A922L882_DERFA</name>
<reference evidence="4" key="2">
    <citation type="journal article" date="2022" name="Res Sq">
        <title>Comparative Genomics Reveals Insights into the Divergent Evolution of Astigmatic Mites and Household Pest Adaptations.</title>
        <authorList>
            <person name="Xiong Q."/>
            <person name="Wan A.T.-Y."/>
            <person name="Liu X.-Y."/>
            <person name="Fung C.S.-H."/>
            <person name="Xiao X."/>
            <person name="Malainual N."/>
            <person name="Hou J."/>
            <person name="Wang L."/>
            <person name="Wang M."/>
            <person name="Yang K."/>
            <person name="Cui Y."/>
            <person name="Leung E."/>
            <person name="Nong W."/>
            <person name="Shin S.-K."/>
            <person name="Au S."/>
            <person name="Jeong K.Y."/>
            <person name="Chew F.T."/>
            <person name="Hui J."/>
            <person name="Leung T.F."/>
            <person name="Tungtrongchitr A."/>
            <person name="Zhong N."/>
            <person name="Liu Z."/>
            <person name="Tsui S."/>
        </authorList>
    </citation>
    <scope>NUCLEOTIDE SEQUENCE</scope>
    <source>
        <strain evidence="4">Derf</strain>
        <tissue evidence="4">Whole organism</tissue>
    </source>
</reference>
<feature type="transmembrane region" description="Helical" evidence="2">
    <location>
        <begin position="152"/>
        <end position="171"/>
    </location>
</feature>
<keyword evidence="2" id="KW-1133">Transmembrane helix</keyword>
<protein>
    <submittedName>
        <fullName evidence="4">Uncharacterized protein</fullName>
    </submittedName>
</protein>
<feature type="signal peptide" evidence="3">
    <location>
        <begin position="1"/>
        <end position="24"/>
    </location>
</feature>
<keyword evidence="3" id="KW-0732">Signal</keyword>